<keyword evidence="4" id="KW-1185">Reference proteome</keyword>
<evidence type="ECO:0000313" key="4">
    <source>
        <dbReference type="Proteomes" id="UP000315369"/>
    </source>
</evidence>
<sequence length="73" mass="7694">MRRVVLIAALCLAAVPLACKTTQPPGTEEQEPLQGPDQVREPVQTVPDEPPGPATPMPAQPDAGTTETQPQPE</sequence>
<feature type="compositionally biased region" description="Pro residues" evidence="1">
    <location>
        <begin position="48"/>
        <end position="59"/>
    </location>
</feature>
<evidence type="ECO:0008006" key="5">
    <source>
        <dbReference type="Google" id="ProtNLM"/>
    </source>
</evidence>
<evidence type="ECO:0000256" key="1">
    <source>
        <dbReference type="SAM" id="MobiDB-lite"/>
    </source>
</evidence>
<accession>A0A540WUR5</accession>
<dbReference type="AlphaFoldDB" id="A0A540WUR5"/>
<proteinExistence type="predicted"/>
<evidence type="ECO:0000313" key="3">
    <source>
        <dbReference type="EMBL" id="TQF12761.1"/>
    </source>
</evidence>
<name>A0A540WUR5_9BACT</name>
<gene>
    <name evidence="3" type="ORF">FJV41_27450</name>
</gene>
<comment type="caution">
    <text evidence="3">The sequence shown here is derived from an EMBL/GenBank/DDBJ whole genome shotgun (WGS) entry which is preliminary data.</text>
</comment>
<feature type="compositionally biased region" description="Polar residues" evidence="1">
    <location>
        <begin position="63"/>
        <end position="73"/>
    </location>
</feature>
<reference evidence="3 4" key="1">
    <citation type="submission" date="2019-06" db="EMBL/GenBank/DDBJ databases">
        <authorList>
            <person name="Livingstone P."/>
            <person name="Whitworth D."/>
        </authorList>
    </citation>
    <scope>NUCLEOTIDE SEQUENCE [LARGE SCALE GENOMIC DNA]</scope>
    <source>
        <strain evidence="3 4">AM401</strain>
    </source>
</reference>
<feature type="signal peptide" evidence="2">
    <location>
        <begin position="1"/>
        <end position="20"/>
    </location>
</feature>
<keyword evidence="2" id="KW-0732">Signal</keyword>
<feature type="chain" id="PRO_5022131573" description="Lipoprotein" evidence="2">
    <location>
        <begin position="21"/>
        <end position="73"/>
    </location>
</feature>
<dbReference type="EMBL" id="VIFM01000126">
    <property type="protein sequence ID" value="TQF12761.1"/>
    <property type="molecule type" value="Genomic_DNA"/>
</dbReference>
<evidence type="ECO:0000256" key="2">
    <source>
        <dbReference type="SAM" id="SignalP"/>
    </source>
</evidence>
<dbReference type="RefSeq" id="WP_141645530.1">
    <property type="nucleotide sequence ID" value="NZ_VIFM01000126.1"/>
</dbReference>
<dbReference type="Proteomes" id="UP000315369">
    <property type="component" value="Unassembled WGS sequence"/>
</dbReference>
<organism evidence="3 4">
    <name type="scientific">Myxococcus llanfairpwllgwyngyllgogerychwyrndrobwllllantysiliogogogochensis</name>
    <dbReference type="NCBI Taxonomy" id="2590453"/>
    <lineage>
        <taxon>Bacteria</taxon>
        <taxon>Pseudomonadati</taxon>
        <taxon>Myxococcota</taxon>
        <taxon>Myxococcia</taxon>
        <taxon>Myxococcales</taxon>
        <taxon>Cystobacterineae</taxon>
        <taxon>Myxococcaceae</taxon>
        <taxon>Myxococcus</taxon>
    </lineage>
</organism>
<feature type="region of interest" description="Disordered" evidence="1">
    <location>
        <begin position="18"/>
        <end position="73"/>
    </location>
</feature>
<protein>
    <recommendedName>
        <fullName evidence="5">Lipoprotein</fullName>
    </recommendedName>
</protein>